<evidence type="ECO:0000259" key="1">
    <source>
        <dbReference type="PROSITE" id="PS51723"/>
    </source>
</evidence>
<dbReference type="Proteomes" id="UP000501367">
    <property type="component" value="Chromosome"/>
</dbReference>
<organism evidence="2 3">
    <name type="scientific">Pseudomonas umsongensis</name>
    <dbReference type="NCBI Taxonomy" id="198618"/>
    <lineage>
        <taxon>Bacteria</taxon>
        <taxon>Pseudomonadati</taxon>
        <taxon>Pseudomonadota</taxon>
        <taxon>Gammaproteobacteria</taxon>
        <taxon>Pseudomonadales</taxon>
        <taxon>Pseudomonadaceae</taxon>
        <taxon>Pseudomonas</taxon>
    </lineage>
</organism>
<dbReference type="InterPro" id="IPR004954">
    <property type="entry name" value="Mucin-bd"/>
</dbReference>
<evidence type="ECO:0000313" key="2">
    <source>
        <dbReference type="EMBL" id="QJC80868.1"/>
    </source>
</evidence>
<dbReference type="KEGG" id="pum:HGP31_22025"/>
<dbReference type="AlphaFoldDB" id="A0AAE6ZY36"/>
<dbReference type="GeneID" id="72196294"/>
<dbReference type="SMART" id="SM01276">
    <property type="entry name" value="M60-like"/>
    <property type="match status" value="1"/>
</dbReference>
<dbReference type="Pfam" id="PF03272">
    <property type="entry name" value="Mucin_bdg"/>
    <property type="match status" value="2"/>
</dbReference>
<dbReference type="Gene3D" id="3.40.390.80">
    <property type="entry name" value="Peptidase M60, enhancin-like domain 2"/>
    <property type="match status" value="1"/>
</dbReference>
<protein>
    <recommendedName>
        <fullName evidence="1">Peptidase M60 domain-containing protein</fullName>
    </recommendedName>
</protein>
<evidence type="ECO:0000313" key="3">
    <source>
        <dbReference type="Proteomes" id="UP000501367"/>
    </source>
</evidence>
<feature type="domain" description="Peptidase M60" evidence="1">
    <location>
        <begin position="27"/>
        <end position="329"/>
    </location>
</feature>
<dbReference type="EMBL" id="CP051487">
    <property type="protein sequence ID" value="QJC80868.1"/>
    <property type="molecule type" value="Genomic_DNA"/>
</dbReference>
<gene>
    <name evidence="2" type="ORF">HGP31_22025</name>
</gene>
<dbReference type="InterPro" id="IPR031161">
    <property type="entry name" value="Peptidase_M60_dom"/>
</dbReference>
<accession>A0AAE6ZY36</accession>
<name>A0AAE6ZY36_9PSED</name>
<reference evidence="2 3" key="1">
    <citation type="submission" date="2020-04" db="EMBL/GenBank/DDBJ databases">
        <authorList>
            <person name="Yao Y."/>
            <person name="He Z."/>
        </authorList>
    </citation>
    <scope>NUCLEOTIDE SEQUENCE [LARGE SCALE GENOMIC DNA]</scope>
    <source>
        <strain evidence="2 3">CY-1</strain>
    </source>
</reference>
<sequence>MAVTYKIYSLERPDWLLSSGLSKGIFHDRNALNMILSAGKKVRFRQSHPHLDMGVTLNLLNDDREKEHHAVVTTQWGEIVASHTSVLFLTTPYTDSAGELVSIEVDFVDGGEYLPICQAGLGADKFFRDWNLLEAEFALYISDCAMILIPAKDKAVLWAMHQRSGLQSLAAYYDGIFEHFNYLAGLSFNPAVPTDKNIPNRYFMKADKSGAGAAYYGWSWTAESKDSVAEFWLDIGGANWGSIHEIGHGYEGLFRDSSSINLSEVWNNVFAANYQLKVLGDEFYRKGWLYAGGEERLYTIAMEEFDKGTVGNNLALTLYFFLLIFGCAGDPSMAEFHKRYRRLSNEPRFRADSHPAMDLLSDVTIDKANVDTSEFMSFASAPLTLQQTIKNSFSNAVPVYPLYLLVKNNSLKQIQAQLGLRSPVDLVSSSQLSITGLTASITINFDGILLRELRGKSLLLGNGQGMARVVEIKSATVIVSGLSLGVYALQLPSVRGGEYQSVRCYAVVRDAPNEINCSYVKKDGSYLVDQVVSLGGLYGVFCRLDVQVSRGRLLVDVVYPAPHSLFEKEVYARITVKNVHGDVVFFREMLGEKTELYSTVVAISTGFTIEVMHREPSRLFVSSSLESAVIDRWALINELVVTEQGLVNVSLGTNAGENLRSEIDKCTESFYTHPHLVIHDEYPIKQDLRRAINTFAEPVRSQLFERYRKIEFVRPPVNHTVDGWDFTWYWQGNGGRAVGYLNMQLLARTIDLVFYAGRPHSYFASTYLSAMVKSEKGEIIYLQEFRGDVWAQASHVQLPLVPGSEVSVMHREATRSWIVNNSSGSIISVGHVQHVQIGGPQRLNLSSYWPVSTNESDTGDMQV</sequence>
<dbReference type="RefSeq" id="WP_168758666.1">
    <property type="nucleotide sequence ID" value="NZ_CP051487.1"/>
</dbReference>
<proteinExistence type="predicted"/>
<dbReference type="PROSITE" id="PS51723">
    <property type="entry name" value="PEPTIDASE_M60"/>
    <property type="match status" value="1"/>
</dbReference>